<dbReference type="EMBL" id="SNRY01002950">
    <property type="protein sequence ID" value="KAA6322823.1"/>
    <property type="molecule type" value="Genomic_DNA"/>
</dbReference>
<gene>
    <name evidence="1" type="ORF">EZS27_027673</name>
</gene>
<proteinExistence type="predicted"/>
<evidence type="ECO:0000313" key="1">
    <source>
        <dbReference type="EMBL" id="KAA6322823.1"/>
    </source>
</evidence>
<name>A0A5J4QQB4_9ZZZZ</name>
<protein>
    <submittedName>
        <fullName evidence="1">Uncharacterized protein</fullName>
    </submittedName>
</protein>
<comment type="caution">
    <text evidence="1">The sequence shown here is derived from an EMBL/GenBank/DDBJ whole genome shotgun (WGS) entry which is preliminary data.</text>
</comment>
<organism evidence="1">
    <name type="scientific">termite gut metagenome</name>
    <dbReference type="NCBI Taxonomy" id="433724"/>
    <lineage>
        <taxon>unclassified sequences</taxon>
        <taxon>metagenomes</taxon>
        <taxon>organismal metagenomes</taxon>
    </lineage>
</organism>
<accession>A0A5J4QQB4</accession>
<dbReference type="AlphaFoldDB" id="A0A5J4QQB4"/>
<reference evidence="1" key="1">
    <citation type="submission" date="2019-03" db="EMBL/GenBank/DDBJ databases">
        <title>Single cell metagenomics reveals metabolic interactions within the superorganism composed of flagellate Streblomastix strix and complex community of Bacteroidetes bacteria on its surface.</title>
        <authorList>
            <person name="Treitli S.C."/>
            <person name="Kolisko M."/>
            <person name="Husnik F."/>
            <person name="Keeling P."/>
            <person name="Hampl V."/>
        </authorList>
    </citation>
    <scope>NUCLEOTIDE SEQUENCE</scope>
    <source>
        <strain evidence="1">STM</strain>
    </source>
</reference>
<sequence>MDEAEIWLIDPKEVHTNHSRTIQGIQKGASEGVAELLTRLRP</sequence>